<dbReference type="Pfam" id="PF13472">
    <property type="entry name" value="Lipase_GDSL_2"/>
    <property type="match status" value="1"/>
</dbReference>
<dbReference type="EMBL" id="LWBS01000121">
    <property type="protein sequence ID" value="OAP95090.1"/>
    <property type="molecule type" value="Genomic_DNA"/>
</dbReference>
<comment type="caution">
    <text evidence="2">The sequence shown here is derived from an EMBL/GenBank/DDBJ whole genome shotgun (WGS) entry which is preliminary data.</text>
</comment>
<accession>A0A179BUY4</accession>
<dbReference type="SUPFAM" id="SSF52266">
    <property type="entry name" value="SGNH hydrolase"/>
    <property type="match status" value="1"/>
</dbReference>
<reference evidence="2" key="1">
    <citation type="submission" date="2016-04" db="EMBL/GenBank/DDBJ databases">
        <title>Fast-growing isolate from the root nodules of Vavilovia formosa.</title>
        <authorList>
            <person name="Kimeklis A."/>
            <person name="Safronova V."/>
            <person name="Belimov A."/>
            <person name="Andronov E."/>
        </authorList>
    </citation>
    <scope>NUCLEOTIDE SEQUENCE [LARGE SCALE GENOMIC DNA]</scope>
    <source>
        <strain evidence="2">Vaf-46</strain>
    </source>
</reference>
<name>A0A179BUY4_RHILE</name>
<dbReference type="AlphaFoldDB" id="A0A179BUY4"/>
<protein>
    <recommendedName>
        <fullName evidence="1">SGNH hydrolase-type esterase domain-containing protein</fullName>
    </recommendedName>
</protein>
<dbReference type="Gene3D" id="2.60.120.260">
    <property type="entry name" value="Galactose-binding domain-like"/>
    <property type="match status" value="1"/>
</dbReference>
<evidence type="ECO:0000259" key="1">
    <source>
        <dbReference type="Pfam" id="PF13472"/>
    </source>
</evidence>
<organism evidence="2">
    <name type="scientific">Rhizobium leguminosarum</name>
    <dbReference type="NCBI Taxonomy" id="384"/>
    <lineage>
        <taxon>Bacteria</taxon>
        <taxon>Pseudomonadati</taxon>
        <taxon>Pseudomonadota</taxon>
        <taxon>Alphaproteobacteria</taxon>
        <taxon>Hyphomicrobiales</taxon>
        <taxon>Rhizobiaceae</taxon>
        <taxon>Rhizobium/Agrobacterium group</taxon>
        <taxon>Rhizobium</taxon>
    </lineage>
</organism>
<evidence type="ECO:0000313" key="2">
    <source>
        <dbReference type="EMBL" id="OAP95090.1"/>
    </source>
</evidence>
<dbReference type="Gene3D" id="3.40.50.1110">
    <property type="entry name" value="SGNH hydrolase"/>
    <property type="match status" value="1"/>
</dbReference>
<dbReference type="InterPro" id="IPR036514">
    <property type="entry name" value="SGNH_hydro_sf"/>
</dbReference>
<feature type="domain" description="SGNH hydrolase-type esterase" evidence="1">
    <location>
        <begin position="115"/>
        <end position="268"/>
    </location>
</feature>
<proteinExistence type="predicted"/>
<dbReference type="InterPro" id="IPR013830">
    <property type="entry name" value="SGNH_hydro"/>
</dbReference>
<sequence length="282" mass="29807">MRPIVNAYQYCSPGSRYRFQTDATQVTFTVAYNNLVTRYDARNYIAVVLINGAVTASFDSRDVSYVLDLVGATSRLIELVWPYADGMDLIQVSVNVGANFFTPAARPSGKLVTGGDSITHGFTTTKITDTWAYKLAVLKSRQLVNIANGGAIAVAADANALIGTGADRVTYMIGYNNFGAQTALATFQAAVEGWINNAEANLPTAKIYIVSPIYSPNTNTITLAQYRTSAAAAVTAAGGANVTYVNGLSIMTNNVDRLVDNIHPNDLGAGEIATALAAIVAA</sequence>
<gene>
    <name evidence="2" type="ORF">A4U53_17865</name>
</gene>
<dbReference type="GO" id="GO:0016788">
    <property type="term" value="F:hydrolase activity, acting on ester bonds"/>
    <property type="evidence" value="ECO:0007669"/>
    <property type="project" value="UniProtKB-ARBA"/>
</dbReference>